<dbReference type="SUPFAM" id="SSF56317">
    <property type="entry name" value="Carbon-nitrogen hydrolase"/>
    <property type="match status" value="1"/>
</dbReference>
<dbReference type="PANTHER" id="PTHR23088">
    <property type="entry name" value="NITRILASE-RELATED"/>
    <property type="match status" value="1"/>
</dbReference>
<comment type="caution">
    <text evidence="2">The sequence shown here is derived from an EMBL/GenBank/DDBJ whole genome shotgun (WGS) entry which is preliminary data.</text>
</comment>
<dbReference type="EMBL" id="DSLL01000002">
    <property type="protein sequence ID" value="HEH30583.1"/>
    <property type="molecule type" value="Genomic_DNA"/>
</dbReference>
<dbReference type="InterPro" id="IPR003010">
    <property type="entry name" value="C-N_Hydrolase"/>
</dbReference>
<dbReference type="Pfam" id="PF00795">
    <property type="entry name" value="CN_hydrolase"/>
    <property type="match status" value="1"/>
</dbReference>
<sequence length="269" mass="30224">MSVNGNVMRIAVLHTFVEFNARKKNIDRVSSSIERALHYEERIKMVILPQMVNGTALYEEIAGKGVKISGETIPGPTIEELVNVSRKFNASLLVGPILERRGSKLYRSTTFISGSEVKKVVRQITARGRISGYRGIPYIDLNSSGIGIYIADDIFYPEIALIFSIINPSITIFFPSIESDIVKQQLMAKARAVESRSVTIMVGGIYTYKQEIMGVVPTIVLDEEGDEVERVDKVDERIIVLNVNVKLRPNHVVTNERKRILKILKKLLH</sequence>
<feature type="domain" description="CN hydrolase" evidence="1">
    <location>
        <begin position="21"/>
        <end position="244"/>
    </location>
</feature>
<proteinExistence type="predicted"/>
<evidence type="ECO:0000313" key="3">
    <source>
        <dbReference type="EMBL" id="HHQ50371.1"/>
    </source>
</evidence>
<dbReference type="PANTHER" id="PTHR23088:SF27">
    <property type="entry name" value="DEAMINATED GLUTATHIONE AMIDASE"/>
    <property type="match status" value="1"/>
</dbReference>
<dbReference type="InterPro" id="IPR036526">
    <property type="entry name" value="C-N_Hydrolase_sf"/>
</dbReference>
<reference evidence="2" key="1">
    <citation type="journal article" date="2020" name="mSystems">
        <title>Genome- and Community-Level Interaction Insights into Carbon Utilization and Element Cycling Functions of Hydrothermarchaeota in Hydrothermal Sediment.</title>
        <authorList>
            <person name="Zhou Z."/>
            <person name="Liu Y."/>
            <person name="Xu W."/>
            <person name="Pan J."/>
            <person name="Luo Z.H."/>
            <person name="Li M."/>
        </authorList>
    </citation>
    <scope>NUCLEOTIDE SEQUENCE [LARGE SCALE GENOMIC DNA]</scope>
    <source>
        <strain evidence="3">SpSt-1105</strain>
        <strain evidence="2">SpSt-27</strain>
    </source>
</reference>
<dbReference type="EMBL" id="DRYQ01000051">
    <property type="protein sequence ID" value="HHQ50371.1"/>
    <property type="molecule type" value="Genomic_DNA"/>
</dbReference>
<dbReference type="Gene3D" id="3.60.110.10">
    <property type="entry name" value="Carbon-nitrogen hydrolase"/>
    <property type="match status" value="1"/>
</dbReference>
<evidence type="ECO:0000259" key="1">
    <source>
        <dbReference type="Pfam" id="PF00795"/>
    </source>
</evidence>
<evidence type="ECO:0000313" key="2">
    <source>
        <dbReference type="EMBL" id="HEH30583.1"/>
    </source>
</evidence>
<dbReference type="AlphaFoldDB" id="A0A7J2T8K2"/>
<accession>A0A7J2T8K2</accession>
<organism evidence="2">
    <name type="scientific">Ignisphaera aggregans</name>
    <dbReference type="NCBI Taxonomy" id="334771"/>
    <lineage>
        <taxon>Archaea</taxon>
        <taxon>Thermoproteota</taxon>
        <taxon>Thermoprotei</taxon>
        <taxon>Desulfurococcales</taxon>
        <taxon>Desulfurococcaceae</taxon>
        <taxon>Ignisphaera</taxon>
    </lineage>
</organism>
<protein>
    <recommendedName>
        <fullName evidence="1">CN hydrolase domain-containing protein</fullName>
    </recommendedName>
</protein>
<gene>
    <name evidence="3" type="ORF">ENM66_03360</name>
    <name evidence="2" type="ORF">ENP99_00470</name>
</gene>
<name>A0A7J2T8K2_9CREN</name>